<dbReference type="InterPro" id="IPR052362">
    <property type="entry name" value="HTH-GbsR_regulator"/>
</dbReference>
<dbReference type="PANTHER" id="PTHR38465:SF2">
    <property type="entry name" value="HTH-TYPE TRANSCRIPTIONAL REGULATOR MMPR5"/>
    <property type="match status" value="1"/>
</dbReference>
<dbReference type="OrthoDB" id="67158at2"/>
<evidence type="ECO:0000256" key="3">
    <source>
        <dbReference type="ARBA" id="ARBA00023163"/>
    </source>
</evidence>
<accession>A0A4S5BW83</accession>
<keyword evidence="2" id="KW-0238">DNA-binding</keyword>
<dbReference type="InterPro" id="IPR036388">
    <property type="entry name" value="WH-like_DNA-bd_sf"/>
</dbReference>
<keyword evidence="6" id="KW-1185">Reference proteome</keyword>
<protein>
    <submittedName>
        <fullName evidence="5">MarR family transcriptional regulator</fullName>
    </submittedName>
</protein>
<dbReference type="InterPro" id="IPR036390">
    <property type="entry name" value="WH_DNA-bd_sf"/>
</dbReference>
<evidence type="ECO:0000256" key="1">
    <source>
        <dbReference type="ARBA" id="ARBA00023015"/>
    </source>
</evidence>
<organism evidence="5 6">
    <name type="scientific">Candidatus Frankia alpina</name>
    <dbReference type="NCBI Taxonomy" id="2699483"/>
    <lineage>
        <taxon>Bacteria</taxon>
        <taxon>Bacillati</taxon>
        <taxon>Actinomycetota</taxon>
        <taxon>Actinomycetes</taxon>
        <taxon>Frankiales</taxon>
        <taxon>Frankiaceae</taxon>
        <taxon>Frankia</taxon>
    </lineage>
</organism>
<evidence type="ECO:0000313" key="5">
    <source>
        <dbReference type="EMBL" id="THJ34196.1"/>
    </source>
</evidence>
<name>A0A4S5BW83_9ACTN</name>
<reference evidence="5 6" key="1">
    <citation type="submission" date="2019-04" db="EMBL/GenBank/DDBJ databases">
        <title>Draft genome sequences for three unisolated Alnus-infective Frankia Sp+ strains, AgTrS, AiOr and AvVan, the first sequenced Frankia strains able to sporulate in-planta.</title>
        <authorList>
            <person name="Bethencourt L."/>
            <person name="Vautrin F."/>
            <person name="Taib N."/>
            <person name="Dubost A."/>
            <person name="Castro-Garcia L."/>
            <person name="Imbaud O."/>
            <person name="Abrouk D."/>
            <person name="Fournier P."/>
            <person name="Briolay J."/>
            <person name="Nguyen A."/>
            <person name="Normand P."/>
            <person name="Fernandez M.P."/>
            <person name="Brochier-Armanet C."/>
            <person name="Herrera-Belaroussi A."/>
        </authorList>
    </citation>
    <scope>NUCLEOTIDE SEQUENCE [LARGE SCALE GENOMIC DNA]</scope>
    <source>
        <strain evidence="5 6">AvVan</strain>
    </source>
</reference>
<comment type="caution">
    <text evidence="5">The sequence shown here is derived from an EMBL/GenBank/DDBJ whole genome shotgun (WGS) entry which is preliminary data.</text>
</comment>
<dbReference type="GO" id="GO:0003700">
    <property type="term" value="F:DNA-binding transcription factor activity"/>
    <property type="evidence" value="ECO:0007669"/>
    <property type="project" value="InterPro"/>
</dbReference>
<dbReference type="InterPro" id="IPR000835">
    <property type="entry name" value="HTH_MarR-typ"/>
</dbReference>
<dbReference type="Gene3D" id="1.10.10.10">
    <property type="entry name" value="Winged helix-like DNA-binding domain superfamily/Winged helix DNA-binding domain"/>
    <property type="match status" value="1"/>
</dbReference>
<dbReference type="PANTHER" id="PTHR38465">
    <property type="entry name" value="HTH-TYPE TRANSCRIPTIONAL REGULATOR MJ1563-RELATED"/>
    <property type="match status" value="1"/>
</dbReference>
<dbReference type="Proteomes" id="UP000305282">
    <property type="component" value="Unassembled WGS sequence"/>
</dbReference>
<proteinExistence type="predicted"/>
<sequence length="173" mass="19055">MGAQDERDDKAVRRFVEHFAMIFSDLGFPRMPARVLGALMAADEPGLPAGEIGERLGVSAAAISGAVRYLMQIGFVVREPVPGSRRDVYRMPDGTWYTASIHGRPYQKVAGVVREGVLAVGGEGSPAGDRLADARDFFLFIQDEMDGLLERWEHRRATAQPPSWSRGPLDIDR</sequence>
<evidence type="ECO:0000313" key="6">
    <source>
        <dbReference type="Proteomes" id="UP000305282"/>
    </source>
</evidence>
<evidence type="ECO:0000256" key="2">
    <source>
        <dbReference type="ARBA" id="ARBA00023125"/>
    </source>
</evidence>
<dbReference type="GO" id="GO:0003677">
    <property type="term" value="F:DNA binding"/>
    <property type="evidence" value="ECO:0007669"/>
    <property type="project" value="UniProtKB-KW"/>
</dbReference>
<evidence type="ECO:0000259" key="4">
    <source>
        <dbReference type="Pfam" id="PF12802"/>
    </source>
</evidence>
<dbReference type="EMBL" id="SSXH01000925">
    <property type="protein sequence ID" value="THJ34196.1"/>
    <property type="molecule type" value="Genomic_DNA"/>
</dbReference>
<dbReference type="Pfam" id="PF12802">
    <property type="entry name" value="MarR_2"/>
    <property type="match status" value="1"/>
</dbReference>
<dbReference type="RefSeq" id="WP_136449606.1">
    <property type="nucleotide sequence ID" value="NZ_CADCWT010000296.1"/>
</dbReference>
<dbReference type="SUPFAM" id="SSF46785">
    <property type="entry name" value="Winged helix' DNA-binding domain"/>
    <property type="match status" value="1"/>
</dbReference>
<gene>
    <name evidence="5" type="ORF">E7Y31_22075</name>
</gene>
<keyword evidence="1" id="KW-0805">Transcription regulation</keyword>
<keyword evidence="3" id="KW-0804">Transcription</keyword>
<feature type="domain" description="HTH marR-type" evidence="4">
    <location>
        <begin position="27"/>
        <end position="86"/>
    </location>
</feature>
<dbReference type="AlphaFoldDB" id="A0A4S5BW83"/>